<reference evidence="3 4" key="1">
    <citation type="journal article" date="2016" name="Front. Microbiol.">
        <title>Comparative Genomics Analysis of Streptomyces Species Reveals Their Adaptation to the Marine Environment and Their Diversity at the Genomic Level.</title>
        <authorList>
            <person name="Tian X."/>
            <person name="Zhang Z."/>
            <person name="Yang T."/>
            <person name="Chen M."/>
            <person name="Li J."/>
            <person name="Chen F."/>
            <person name="Yang J."/>
            <person name="Li W."/>
            <person name="Zhang B."/>
            <person name="Zhang Z."/>
            <person name="Wu J."/>
            <person name="Zhang C."/>
            <person name="Long L."/>
            <person name="Xiao J."/>
        </authorList>
    </citation>
    <scope>NUCLEOTIDE SEQUENCE [LARGE SCALE GENOMIC DNA]</scope>
    <source>
        <strain evidence="3 4">SCSIO 02100</strain>
    </source>
</reference>
<organism evidence="3 4">
    <name type="scientific">Streptomyces oceani</name>
    <dbReference type="NCBI Taxonomy" id="1075402"/>
    <lineage>
        <taxon>Bacteria</taxon>
        <taxon>Bacillati</taxon>
        <taxon>Actinomycetota</taxon>
        <taxon>Actinomycetes</taxon>
        <taxon>Kitasatosporales</taxon>
        <taxon>Streptomycetaceae</taxon>
        <taxon>Streptomyces</taxon>
    </lineage>
</organism>
<dbReference type="PROSITE" id="PS51257">
    <property type="entry name" value="PROKAR_LIPOPROTEIN"/>
    <property type="match status" value="1"/>
</dbReference>
<dbReference type="EMBL" id="LJGU01000121">
    <property type="protein sequence ID" value="OEV03338.1"/>
    <property type="molecule type" value="Genomic_DNA"/>
</dbReference>
<accession>A0A1E7KHB9</accession>
<sequence>MSMTKTRARVTATALFASGCLLVAPALAHAAQAPAASPESASSVSTASAGAATSDAGPDASADHGLTRYQQDHGLSATGEIDSRTARSLQQAPDSVLRQYFQTAADLGPEQLANARTVIGVGKGAQIPEQGQVIALMTAMQESKFVNYLEPVDHDSLGIFQQRPSTGWGTPEQITHVPTSSKSFYGVAPFGNNPGLIQIDGWETMPPGDVCQAVQRSAYPDRYAQWEQFARDLLAREGPSVEPIP</sequence>
<comment type="caution">
    <text evidence="3">The sequence shown here is derived from an EMBL/GenBank/DDBJ whole genome shotgun (WGS) entry which is preliminary data.</text>
</comment>
<dbReference type="PATRIC" id="fig|1075402.3.peg.2695"/>
<feature type="signal peptide" evidence="2">
    <location>
        <begin position="1"/>
        <end position="30"/>
    </location>
</feature>
<feature type="region of interest" description="Disordered" evidence="1">
    <location>
        <begin position="41"/>
        <end position="66"/>
    </location>
</feature>
<feature type="compositionally biased region" description="Low complexity" evidence="1">
    <location>
        <begin position="41"/>
        <end position="60"/>
    </location>
</feature>
<keyword evidence="2" id="KW-0732">Signal</keyword>
<proteinExistence type="predicted"/>
<evidence type="ECO:0000313" key="3">
    <source>
        <dbReference type="EMBL" id="OEV03338.1"/>
    </source>
</evidence>
<evidence type="ECO:0000313" key="4">
    <source>
        <dbReference type="Proteomes" id="UP000176101"/>
    </source>
</evidence>
<feature type="chain" id="PRO_5009196527" evidence="2">
    <location>
        <begin position="31"/>
        <end position="245"/>
    </location>
</feature>
<keyword evidence="4" id="KW-1185">Reference proteome</keyword>
<dbReference type="Proteomes" id="UP000176101">
    <property type="component" value="Unassembled WGS sequence"/>
</dbReference>
<gene>
    <name evidence="3" type="ORF">AN216_12425</name>
</gene>
<dbReference type="AlphaFoldDB" id="A0A1E7KHB9"/>
<dbReference type="STRING" id="1075402.AN216_12425"/>
<dbReference type="OrthoDB" id="5496837at2"/>
<evidence type="ECO:0000256" key="1">
    <source>
        <dbReference type="SAM" id="MobiDB-lite"/>
    </source>
</evidence>
<name>A0A1E7KHB9_9ACTN</name>
<evidence type="ECO:0000256" key="2">
    <source>
        <dbReference type="SAM" id="SignalP"/>
    </source>
</evidence>
<protein>
    <submittedName>
        <fullName evidence="3">Peptidoglycan-binding protein</fullName>
    </submittedName>
</protein>